<dbReference type="STRING" id="104421.E2ARA6"/>
<evidence type="ECO:0000313" key="1">
    <source>
        <dbReference type="EMBL" id="EFN64034.1"/>
    </source>
</evidence>
<dbReference type="InParanoid" id="E2ARA6"/>
<protein>
    <submittedName>
        <fullName evidence="1">Uncharacterized protein</fullName>
    </submittedName>
</protein>
<sequence>MFVPKFVDLQGFTIDKLFFVKEATILRKGYVLSHYFFASPVPWSVLTKSERCQVSWLIRNHHGLQWEDGNIPYGLAQRAITTAVVGTIHEEEEEEESSVVYVKGLEKRK</sequence>
<reference evidence="1 2" key="1">
    <citation type="journal article" date="2010" name="Science">
        <title>Genomic comparison of the ants Camponotus floridanus and Harpegnathos saltator.</title>
        <authorList>
            <person name="Bonasio R."/>
            <person name="Zhang G."/>
            <person name="Ye C."/>
            <person name="Mutti N.S."/>
            <person name="Fang X."/>
            <person name="Qin N."/>
            <person name="Donahue G."/>
            <person name="Yang P."/>
            <person name="Li Q."/>
            <person name="Li C."/>
            <person name="Zhang P."/>
            <person name="Huang Z."/>
            <person name="Berger S.L."/>
            <person name="Reinberg D."/>
            <person name="Wang J."/>
            <person name="Liebig J."/>
        </authorList>
    </citation>
    <scope>NUCLEOTIDE SEQUENCE [LARGE SCALE GENOMIC DNA]</scope>
    <source>
        <strain evidence="2">C129</strain>
    </source>
</reference>
<gene>
    <name evidence="1" type="ORF">EAG_03650</name>
</gene>
<evidence type="ECO:0000313" key="2">
    <source>
        <dbReference type="Proteomes" id="UP000000311"/>
    </source>
</evidence>
<accession>E2ARA6</accession>
<dbReference type="AlphaFoldDB" id="E2ARA6"/>
<keyword evidence="2" id="KW-1185">Reference proteome</keyword>
<dbReference type="Proteomes" id="UP000000311">
    <property type="component" value="Unassembled WGS sequence"/>
</dbReference>
<dbReference type="EMBL" id="GL441993">
    <property type="protein sequence ID" value="EFN64034.1"/>
    <property type="molecule type" value="Genomic_DNA"/>
</dbReference>
<name>E2ARA6_CAMFO</name>
<organism evidence="2">
    <name type="scientific">Camponotus floridanus</name>
    <name type="common">Florida carpenter ant</name>
    <dbReference type="NCBI Taxonomy" id="104421"/>
    <lineage>
        <taxon>Eukaryota</taxon>
        <taxon>Metazoa</taxon>
        <taxon>Ecdysozoa</taxon>
        <taxon>Arthropoda</taxon>
        <taxon>Hexapoda</taxon>
        <taxon>Insecta</taxon>
        <taxon>Pterygota</taxon>
        <taxon>Neoptera</taxon>
        <taxon>Endopterygota</taxon>
        <taxon>Hymenoptera</taxon>
        <taxon>Apocrita</taxon>
        <taxon>Aculeata</taxon>
        <taxon>Formicoidea</taxon>
        <taxon>Formicidae</taxon>
        <taxon>Formicinae</taxon>
        <taxon>Camponotus</taxon>
    </lineage>
</organism>
<dbReference type="OMA" id="YRANHLV"/>
<proteinExistence type="predicted"/>